<reference evidence="2 3" key="1">
    <citation type="journal article" date="2019" name="Int. J. Syst. Evol. Microbiol.">
        <title>The Global Catalogue of Microorganisms (GCM) 10K type strain sequencing project: providing services to taxonomists for standard genome sequencing and annotation.</title>
        <authorList>
            <consortium name="The Broad Institute Genomics Platform"/>
            <consortium name="The Broad Institute Genome Sequencing Center for Infectious Disease"/>
            <person name="Wu L."/>
            <person name="Ma J."/>
        </authorList>
    </citation>
    <scope>NUCLEOTIDE SEQUENCE [LARGE SCALE GENOMIC DNA]</scope>
    <source>
        <strain evidence="2 3">PSRA2</strain>
    </source>
</reference>
<feature type="domain" description="DUF362" evidence="1">
    <location>
        <begin position="70"/>
        <end position="234"/>
    </location>
</feature>
<dbReference type="AlphaFoldDB" id="A0ABD5UBZ5"/>
<dbReference type="EMBL" id="JBHSXM010000002">
    <property type="protein sequence ID" value="MFC6837863.1"/>
    <property type="molecule type" value="Genomic_DNA"/>
</dbReference>
<evidence type="ECO:0000259" key="1">
    <source>
        <dbReference type="Pfam" id="PF04015"/>
    </source>
</evidence>
<protein>
    <submittedName>
        <fullName evidence="2">DUF362 domain-containing protein</fullName>
    </submittedName>
</protein>
<name>A0ABD5UBZ5_9EURY</name>
<dbReference type="InterPro" id="IPR007160">
    <property type="entry name" value="DUF362"/>
</dbReference>
<gene>
    <name evidence="2" type="ORF">ACFQHK_15345</name>
</gene>
<organism evidence="2 3">
    <name type="scientific">Halomarina ordinaria</name>
    <dbReference type="NCBI Taxonomy" id="3033939"/>
    <lineage>
        <taxon>Archaea</taxon>
        <taxon>Methanobacteriati</taxon>
        <taxon>Methanobacteriota</taxon>
        <taxon>Stenosarchaea group</taxon>
        <taxon>Halobacteria</taxon>
        <taxon>Halobacteriales</taxon>
        <taxon>Natronomonadaceae</taxon>
        <taxon>Halomarina</taxon>
    </lineage>
</organism>
<evidence type="ECO:0000313" key="3">
    <source>
        <dbReference type="Proteomes" id="UP001596406"/>
    </source>
</evidence>
<dbReference type="Gene3D" id="3.40.50.11440">
    <property type="match status" value="1"/>
</dbReference>
<sequence>MDFPTREAVDELLPERTLPPMADVRYRPPSEALEDVAGAATAAVGDLPLRTLSAGDHVAVGVGSRGIASLPAIVSAIVEELQERDLNPTIVPAMGSHGGATAAGQREVLGALGITEPAMGCPIDARMDTERVGVVTVNGVEIPVHVSTAAREADGCVVVNRVKPHTNYTGDIESGLCKMSVVGLGKQRGANAFHETALSVGYVETLRTAFSAVRTALPLLGGVAVVEDFYEEIAVVEGIPAAALPDAEKPLLERARSLMATLPTDRIDLLVIDEIGKDISGSGMDTNVVGRYRVLNTEDPTLPDVKLIYVRGLSRATKHNGMGIGLADLTRRSVVDDIDITKTYTNALTSGSLAKVHLPLVLPDDESAIAAALGALGTVDDETARVVWIENTSELSRLRLSPALVDELADRIEVESVVNPTFVNGEVQFDRRAE</sequence>
<proteinExistence type="predicted"/>
<keyword evidence="3" id="KW-1185">Reference proteome</keyword>
<accession>A0ABD5UBZ5</accession>
<dbReference type="Proteomes" id="UP001596406">
    <property type="component" value="Unassembled WGS sequence"/>
</dbReference>
<evidence type="ECO:0000313" key="2">
    <source>
        <dbReference type="EMBL" id="MFC6837863.1"/>
    </source>
</evidence>
<comment type="caution">
    <text evidence="2">The sequence shown here is derived from an EMBL/GenBank/DDBJ whole genome shotgun (WGS) entry which is preliminary data.</text>
</comment>
<dbReference type="RefSeq" id="WP_379737947.1">
    <property type="nucleotide sequence ID" value="NZ_JARRAH010000002.1"/>
</dbReference>
<dbReference type="Pfam" id="PF04015">
    <property type="entry name" value="DUF362"/>
    <property type="match status" value="1"/>
</dbReference>